<proteinExistence type="predicted"/>
<dbReference type="AlphaFoldDB" id="A0A2K2DIV8"/>
<name>A0A2K2DIV8_BRADI</name>
<dbReference type="EMBL" id="CM000880">
    <property type="protein sequence ID" value="PNT74210.1"/>
    <property type="molecule type" value="Genomic_DNA"/>
</dbReference>
<reference evidence="1" key="2">
    <citation type="submission" date="2017-06" db="EMBL/GenBank/DDBJ databases">
        <title>WGS assembly of Brachypodium distachyon.</title>
        <authorList>
            <consortium name="The International Brachypodium Initiative"/>
            <person name="Lucas S."/>
            <person name="Harmon-Smith M."/>
            <person name="Lail K."/>
            <person name="Tice H."/>
            <person name="Grimwood J."/>
            <person name="Bruce D."/>
            <person name="Barry K."/>
            <person name="Shu S."/>
            <person name="Lindquist E."/>
            <person name="Wang M."/>
            <person name="Pitluck S."/>
            <person name="Vogel J.P."/>
            <person name="Garvin D.F."/>
            <person name="Mockler T.C."/>
            <person name="Schmutz J."/>
            <person name="Rokhsar D."/>
            <person name="Bevan M.W."/>
        </authorList>
    </citation>
    <scope>NUCLEOTIDE SEQUENCE</scope>
    <source>
        <strain evidence="1">Bd21</strain>
    </source>
</reference>
<protein>
    <submittedName>
        <fullName evidence="1 2">Uncharacterized protein</fullName>
    </submittedName>
</protein>
<gene>
    <name evidence="1" type="ORF">BRADI_1g10175v3</name>
</gene>
<dbReference type="Proteomes" id="UP000008810">
    <property type="component" value="Chromosome 1"/>
</dbReference>
<reference evidence="1 2" key="1">
    <citation type="journal article" date="2010" name="Nature">
        <title>Genome sequencing and analysis of the model grass Brachypodium distachyon.</title>
        <authorList>
            <consortium name="International Brachypodium Initiative"/>
        </authorList>
    </citation>
    <scope>NUCLEOTIDE SEQUENCE [LARGE SCALE GENOMIC DNA]</scope>
    <source>
        <strain evidence="1 2">Bd21</strain>
    </source>
</reference>
<evidence type="ECO:0000313" key="2">
    <source>
        <dbReference type="EnsemblPlants" id="PNT74210"/>
    </source>
</evidence>
<organism evidence="1">
    <name type="scientific">Brachypodium distachyon</name>
    <name type="common">Purple false brome</name>
    <name type="synonym">Trachynia distachya</name>
    <dbReference type="NCBI Taxonomy" id="15368"/>
    <lineage>
        <taxon>Eukaryota</taxon>
        <taxon>Viridiplantae</taxon>
        <taxon>Streptophyta</taxon>
        <taxon>Embryophyta</taxon>
        <taxon>Tracheophyta</taxon>
        <taxon>Spermatophyta</taxon>
        <taxon>Magnoliopsida</taxon>
        <taxon>Liliopsida</taxon>
        <taxon>Poales</taxon>
        <taxon>Poaceae</taxon>
        <taxon>BOP clade</taxon>
        <taxon>Pooideae</taxon>
        <taxon>Stipodae</taxon>
        <taxon>Brachypodieae</taxon>
        <taxon>Brachypodium</taxon>
    </lineage>
</organism>
<reference evidence="2" key="3">
    <citation type="submission" date="2018-08" db="UniProtKB">
        <authorList>
            <consortium name="EnsemblPlants"/>
        </authorList>
    </citation>
    <scope>IDENTIFICATION</scope>
    <source>
        <strain evidence="2">cv. Bd21</strain>
    </source>
</reference>
<dbReference type="InParanoid" id="A0A2K2DIV8"/>
<sequence>MEGREYVLAMHHQPLLYSTCRIPCISACSFPNDSPFCCPDYSIGWLRGYTLIMNQQETKGTTAEGDKRVEALASEAKITRQSISLDSVSTPRYRELHQICDCIWHMKTKIERIHTEIAPI</sequence>
<accession>A0A2K2DIV8</accession>
<evidence type="ECO:0000313" key="1">
    <source>
        <dbReference type="EMBL" id="PNT74210.1"/>
    </source>
</evidence>
<evidence type="ECO:0000313" key="3">
    <source>
        <dbReference type="Proteomes" id="UP000008810"/>
    </source>
</evidence>
<keyword evidence="3" id="KW-1185">Reference proteome</keyword>
<dbReference type="Gramene" id="PNT74210">
    <property type="protein sequence ID" value="PNT74210"/>
    <property type="gene ID" value="BRADI_1g10175v3"/>
</dbReference>
<dbReference type="EnsemblPlants" id="PNT74210">
    <property type="protein sequence ID" value="PNT74210"/>
    <property type="gene ID" value="BRADI_1g10175v3"/>
</dbReference>